<evidence type="ECO:0000313" key="7">
    <source>
        <dbReference type="EMBL" id="KAJ2895116.1"/>
    </source>
</evidence>
<keyword evidence="8" id="KW-1185">Reference proteome</keyword>
<evidence type="ECO:0000256" key="4">
    <source>
        <dbReference type="ARBA" id="ARBA00043897"/>
    </source>
</evidence>
<dbReference type="AlphaFoldDB" id="A0AAD5RJK5"/>
<dbReference type="GO" id="GO:0005741">
    <property type="term" value="C:mitochondrial outer membrane"/>
    <property type="evidence" value="ECO:0007669"/>
    <property type="project" value="TreeGrafter"/>
</dbReference>
<feature type="compositionally biased region" description="Low complexity" evidence="5">
    <location>
        <begin position="7"/>
        <end position="24"/>
    </location>
</feature>
<dbReference type="PANTHER" id="PTHR31859:SF1">
    <property type="entry name" value="TETRATRICOPEPTIDE REPEAT PROTEIN 39C"/>
    <property type="match status" value="1"/>
</dbReference>
<sequence>MARRLMSSFWGSGGNSASASRATSPDPPAADIAAQEMADIDEAMNAAGLVMNDDIEGAEARLKGGDSAFHLLALGVCTFMQSILGVEKEQMNEAGARLGQCCTKADADLYKTRWKTQKSHRLYAPGSEFKLVQAEANLMIAVVSVMQESLPGVIKGFWKMKTAFDTLQTLIKAQEEAFKKRREALEKNVGKETNGAAKAAEGRREDKMPGSVDDKEFAEYTTKDPSPRSSSSSEVFVDANTGIEPPSGTQTPAGKLAGPAMPASPVVDMLENPIDAFIYSATNMCFGILLLLISMIPPVFSGPLGMVGLRGDRDRGLKMLWQSTKFDNVNGAIAALVLLQYYNGQLAFGDILRTPRDLDEGSNDAHGWPEERCKALLASMRRRYPDSGLWKLEEARGYINTRRMKQGLEILKNNMNSKMMQVNALNAFELGLSSMFSREWMLMDDTFKQCMGLNSWSHALYLYIRACAELEMYRNAMARGDTEEAKKRKTEAQNHLEQAPKQAGKTSILARPMPFEIFVLHKIGKWEARAKKMGLDMADVIGVSPAGEMSFLWNGGKKMSMEELVDAESDLSWDRLTAPEDKKAEIMAEADEKGVRDVAVASLERERGRWTESREILNEVIKVDRNAFKGPFKDDYVLPSAYYELAVLAWFECCEGPKSVSSAAITTASTATTPLPSRSQTPAPPGTPGELNERAKELSLGVTAKSRPTTANGAPAAGFTRSSVETSNNATNGEKQGINPSRTVKEAEAYRKHKALECLGLLEKVGGWGGFILDARMGLRVQIGLENVRWLIAKKGWNA</sequence>
<dbReference type="EMBL" id="JAKWBI020000426">
    <property type="protein sequence ID" value="KAJ2895116.1"/>
    <property type="molecule type" value="Genomic_DNA"/>
</dbReference>
<dbReference type="Pfam" id="PF10300">
    <property type="entry name" value="Iml2-TPR_39"/>
    <property type="match status" value="1"/>
</dbReference>
<reference evidence="7" key="1">
    <citation type="submission" date="2022-07" db="EMBL/GenBank/DDBJ databases">
        <title>Draft genome sequence of Zalerion maritima ATCC 34329, a (micro)plastics degrading marine fungus.</title>
        <authorList>
            <person name="Paco A."/>
            <person name="Goncalves M.F.M."/>
            <person name="Rocha-Santos T.A.P."/>
            <person name="Alves A."/>
        </authorList>
    </citation>
    <scope>NUCLEOTIDE SEQUENCE</scope>
    <source>
        <strain evidence="7">ATCC 34329</strain>
    </source>
</reference>
<gene>
    <name evidence="7" type="ORF">MKZ38_006884</name>
</gene>
<organism evidence="7 8">
    <name type="scientific">Zalerion maritima</name>
    <dbReference type="NCBI Taxonomy" id="339359"/>
    <lineage>
        <taxon>Eukaryota</taxon>
        <taxon>Fungi</taxon>
        <taxon>Dikarya</taxon>
        <taxon>Ascomycota</taxon>
        <taxon>Pezizomycotina</taxon>
        <taxon>Sordariomycetes</taxon>
        <taxon>Lulworthiomycetidae</taxon>
        <taxon>Lulworthiales</taxon>
        <taxon>Lulworthiaceae</taxon>
        <taxon>Zalerion</taxon>
    </lineage>
</organism>
<evidence type="ECO:0000256" key="5">
    <source>
        <dbReference type="SAM" id="MobiDB-lite"/>
    </source>
</evidence>
<feature type="compositionally biased region" description="Basic and acidic residues" evidence="5">
    <location>
        <begin position="484"/>
        <end position="494"/>
    </location>
</feature>
<evidence type="ECO:0000256" key="2">
    <source>
        <dbReference type="ARBA" id="ARBA00018424"/>
    </source>
</evidence>
<dbReference type="GO" id="GO:0005829">
    <property type="term" value="C:cytosol"/>
    <property type="evidence" value="ECO:0007669"/>
    <property type="project" value="TreeGrafter"/>
</dbReference>
<keyword evidence="6" id="KW-1133">Transmembrane helix</keyword>
<feature type="region of interest" description="Disordered" evidence="5">
    <location>
        <begin position="484"/>
        <end position="503"/>
    </location>
</feature>
<name>A0AAD5RJK5_9PEZI</name>
<proteinExistence type="predicted"/>
<keyword evidence="6" id="KW-0812">Transmembrane</keyword>
<evidence type="ECO:0000256" key="3">
    <source>
        <dbReference type="ARBA" id="ARBA00019539"/>
    </source>
</evidence>
<comment type="function">
    <text evidence="4">Inclusion body (IB) resident protein that interacts strongly with lipid droplet (LD) proteins. Involved in LD-mediated IB clearing after protein folding stress, probably by enabling access to the IBs of an LD-stored soluble sterol derivative that acts as a chaperone in inclusion clearing.</text>
</comment>
<feature type="region of interest" description="Disordered" evidence="5">
    <location>
        <begin position="1"/>
        <end position="29"/>
    </location>
</feature>
<evidence type="ECO:0000313" key="8">
    <source>
        <dbReference type="Proteomes" id="UP001201980"/>
    </source>
</evidence>
<accession>A0AAD5RJK5</accession>
<dbReference type="InterPro" id="IPR019412">
    <property type="entry name" value="IML2/TPR_39"/>
</dbReference>
<keyword evidence="6" id="KW-0472">Membrane</keyword>
<dbReference type="GO" id="GO:0005634">
    <property type="term" value="C:nucleus"/>
    <property type="evidence" value="ECO:0007669"/>
    <property type="project" value="TreeGrafter"/>
</dbReference>
<feature type="compositionally biased region" description="Basic and acidic residues" evidence="5">
    <location>
        <begin position="200"/>
        <end position="226"/>
    </location>
</feature>
<feature type="region of interest" description="Disordered" evidence="5">
    <location>
        <begin position="706"/>
        <end position="738"/>
    </location>
</feature>
<evidence type="ECO:0000256" key="1">
    <source>
        <dbReference type="ARBA" id="ARBA00011408"/>
    </source>
</evidence>
<dbReference type="PANTHER" id="PTHR31859">
    <property type="entry name" value="TETRATRICOPEPTIDE REPEAT PROTEIN 39 FAMILY MEMBER"/>
    <property type="match status" value="1"/>
</dbReference>
<feature type="region of interest" description="Disordered" evidence="5">
    <location>
        <begin position="670"/>
        <end position="692"/>
    </location>
</feature>
<feature type="compositionally biased region" description="Polar residues" evidence="5">
    <location>
        <begin position="720"/>
        <end position="738"/>
    </location>
</feature>
<dbReference type="Proteomes" id="UP001201980">
    <property type="component" value="Unassembled WGS sequence"/>
</dbReference>
<comment type="caution">
    <text evidence="7">The sequence shown here is derived from an EMBL/GenBank/DDBJ whole genome shotgun (WGS) entry which is preliminary data.</text>
</comment>
<feature type="region of interest" description="Disordered" evidence="5">
    <location>
        <begin position="186"/>
        <end position="258"/>
    </location>
</feature>
<comment type="subunit">
    <text evidence="1">Interacts with lipid droplet proteins.</text>
</comment>
<protein>
    <recommendedName>
        <fullName evidence="2">Inclusion body clearance protein IML2</fullName>
    </recommendedName>
    <alternativeName>
        <fullName evidence="3">Inclusion body clearance protein iml2</fullName>
    </alternativeName>
</protein>
<evidence type="ECO:0000256" key="6">
    <source>
        <dbReference type="SAM" id="Phobius"/>
    </source>
</evidence>
<feature type="transmembrane region" description="Helical" evidence="6">
    <location>
        <begin position="286"/>
        <end position="309"/>
    </location>
</feature>